<dbReference type="OrthoDB" id="9805728at2"/>
<evidence type="ECO:0000259" key="1">
    <source>
        <dbReference type="Pfam" id="PF12706"/>
    </source>
</evidence>
<dbReference type="AlphaFoldDB" id="A0A511TEK2"/>
<dbReference type="InterPro" id="IPR001279">
    <property type="entry name" value="Metallo-B-lactamas"/>
</dbReference>
<protein>
    <submittedName>
        <fullName evidence="3">Beta-lactamase superfamily domain-containing protein</fullName>
    </submittedName>
</protein>
<reference evidence="3 4" key="1">
    <citation type="submission" date="2016-10" db="EMBL/GenBank/DDBJ databases">
        <authorList>
            <person name="Varghese N."/>
            <person name="Submissions S."/>
        </authorList>
    </citation>
    <scope>NUCLEOTIDE SEQUENCE [LARGE SCALE GENOMIC DNA]</scope>
    <source>
        <strain evidence="3 4">DSM 16525</strain>
    </source>
</reference>
<dbReference type="Pfam" id="PF12706">
    <property type="entry name" value="Lactamase_B_2"/>
    <property type="match status" value="1"/>
</dbReference>
<dbReference type="EMBL" id="BJXR01000065">
    <property type="protein sequence ID" value="GEN12599.1"/>
    <property type="molecule type" value="Genomic_DNA"/>
</dbReference>
<dbReference type="Gene3D" id="3.60.15.10">
    <property type="entry name" value="Ribonuclease Z/Hydroxyacylglutathione hydrolase-like"/>
    <property type="match status" value="1"/>
</dbReference>
<proteinExistence type="predicted"/>
<evidence type="ECO:0000313" key="4">
    <source>
        <dbReference type="Proteomes" id="UP000183760"/>
    </source>
</evidence>
<evidence type="ECO:0000313" key="2">
    <source>
        <dbReference type="EMBL" id="GEN12599.1"/>
    </source>
</evidence>
<evidence type="ECO:0000313" key="3">
    <source>
        <dbReference type="EMBL" id="SET84460.1"/>
    </source>
</evidence>
<comment type="caution">
    <text evidence="2">The sequence shown here is derived from an EMBL/GenBank/DDBJ whole genome shotgun (WGS) entry which is preliminary data.</text>
</comment>
<dbReference type="InterPro" id="IPR036866">
    <property type="entry name" value="RibonucZ/Hydroxyglut_hydro"/>
</dbReference>
<dbReference type="Proteomes" id="UP000321514">
    <property type="component" value="Unassembled WGS sequence"/>
</dbReference>
<accession>A0A511TEK2</accession>
<feature type="domain" description="Metallo-beta-lactamase" evidence="1">
    <location>
        <begin position="168"/>
        <end position="277"/>
    </location>
</feature>
<dbReference type="Proteomes" id="UP000183760">
    <property type="component" value="Unassembled WGS sequence"/>
</dbReference>
<evidence type="ECO:0000313" key="5">
    <source>
        <dbReference type="Proteomes" id="UP000321514"/>
    </source>
</evidence>
<dbReference type="RefSeq" id="WP_074952492.1">
    <property type="nucleotide sequence ID" value="NZ_BJXR01000065.1"/>
</dbReference>
<dbReference type="SUPFAM" id="SSF56281">
    <property type="entry name" value="Metallo-hydrolase/oxidoreductase"/>
    <property type="match status" value="1"/>
</dbReference>
<dbReference type="EMBL" id="FOIB01000003">
    <property type="protein sequence ID" value="SET84460.1"/>
    <property type="molecule type" value="Genomic_DNA"/>
</dbReference>
<reference evidence="2 5" key="2">
    <citation type="submission" date="2019-07" db="EMBL/GenBank/DDBJ databases">
        <title>Whole genome shotgun sequence of Myxococcus fulvus NBRC 100333.</title>
        <authorList>
            <person name="Hosoyama A."/>
            <person name="Uohara A."/>
            <person name="Ohji S."/>
            <person name="Ichikawa N."/>
        </authorList>
    </citation>
    <scope>NUCLEOTIDE SEQUENCE [LARGE SCALE GENOMIC DNA]</scope>
    <source>
        <strain evidence="2 5">NBRC 100333</strain>
    </source>
</reference>
<organism evidence="2 5">
    <name type="scientific">Myxococcus fulvus</name>
    <dbReference type="NCBI Taxonomy" id="33"/>
    <lineage>
        <taxon>Bacteria</taxon>
        <taxon>Pseudomonadati</taxon>
        <taxon>Myxococcota</taxon>
        <taxon>Myxococcia</taxon>
        <taxon>Myxococcales</taxon>
        <taxon>Cystobacterineae</taxon>
        <taxon>Myxococcaceae</taxon>
        <taxon>Myxococcus</taxon>
    </lineage>
</organism>
<gene>
    <name evidence="2" type="ORF">MFU01_76360</name>
    <name evidence="3" type="ORF">SAMN05443572_103469</name>
</gene>
<name>A0A511TEK2_MYXFU</name>
<sequence>MRFAPDVILDLTPLPDGVGGVPFTELLNGLLREGFEPEGSRRVLEAARARLGPGLLRPEGVDDGGFLVESPVLFPEQGAWWWVLQQGEERWRTHLAVEDVSVVAEFLRATARASTLEEVREAWPFDESGWRDSLFAAGPHPTPWVEPSGPGIYRREHASVLIRSRTTSVLVDPIALQRRMNHIGQAPGNLAHGPPDAVAITHGHVDHWHLPSMLSHLTDASVPVLVPRVPRPNLLTMQDFAQVLSRCGQRALALPWGETVHVGDIRVDVLPFYGEQPAPDGPPLVEGLRSWGNCYRFTTEDFSCLLLVDSGTDPEGRMEAVVERSRREQGPVDVVLSCQREFLSPFFGGLSHYWAALPWRRLRELYADHLAGRLRSATAGPAGVAEVCAVAGARWFLPYANGFEGVGRAIQDVGWGLGEPSEAACGAAVRDHLRTLGVDTEVVEWSPGDVARFECGELRLDAAR</sequence>
<keyword evidence="4" id="KW-1185">Reference proteome</keyword>